<accession>A0ABQ0BZV7</accession>
<evidence type="ECO:0000256" key="4">
    <source>
        <dbReference type="ARBA" id="ARBA00022692"/>
    </source>
</evidence>
<evidence type="ECO:0000256" key="3">
    <source>
        <dbReference type="ARBA" id="ARBA00022475"/>
    </source>
</evidence>
<evidence type="ECO:0000256" key="2">
    <source>
        <dbReference type="ARBA" id="ARBA00022448"/>
    </source>
</evidence>
<keyword evidence="6 7" id="KW-0472">Membrane</keyword>
<comment type="similarity">
    <text evidence="7">Belongs to the binding-protein-dependent transport system permease family.</text>
</comment>
<gene>
    <name evidence="9" type="ORF">K340107D12_48990</name>
</gene>
<evidence type="ECO:0000256" key="1">
    <source>
        <dbReference type="ARBA" id="ARBA00004651"/>
    </source>
</evidence>
<keyword evidence="3" id="KW-1003">Cell membrane</keyword>
<keyword evidence="4 7" id="KW-0812">Transmembrane</keyword>
<dbReference type="CDD" id="cd06261">
    <property type="entry name" value="TM_PBP2"/>
    <property type="match status" value="1"/>
</dbReference>
<evidence type="ECO:0000313" key="10">
    <source>
        <dbReference type="Proteomes" id="UP001600941"/>
    </source>
</evidence>
<dbReference type="SUPFAM" id="SSF161098">
    <property type="entry name" value="MetI-like"/>
    <property type="match status" value="1"/>
</dbReference>
<dbReference type="InterPro" id="IPR051393">
    <property type="entry name" value="ABC_transporter_permease"/>
</dbReference>
<feature type="transmembrane region" description="Helical" evidence="7">
    <location>
        <begin position="261"/>
        <end position="283"/>
    </location>
</feature>
<evidence type="ECO:0000259" key="8">
    <source>
        <dbReference type="PROSITE" id="PS50928"/>
    </source>
</evidence>
<dbReference type="InterPro" id="IPR035906">
    <property type="entry name" value="MetI-like_sf"/>
</dbReference>
<comment type="subcellular location">
    <subcellularLocation>
        <location evidence="1 7">Cell membrane</location>
        <topology evidence="1 7">Multi-pass membrane protein</topology>
    </subcellularLocation>
</comment>
<organism evidence="9 10">
    <name type="scientific">Blautia parvula</name>
    <dbReference type="NCBI Taxonomy" id="2877527"/>
    <lineage>
        <taxon>Bacteria</taxon>
        <taxon>Bacillati</taxon>
        <taxon>Bacillota</taxon>
        <taxon>Clostridia</taxon>
        <taxon>Lachnospirales</taxon>
        <taxon>Lachnospiraceae</taxon>
        <taxon>Blautia</taxon>
    </lineage>
</organism>
<dbReference type="PANTHER" id="PTHR30193">
    <property type="entry name" value="ABC TRANSPORTER PERMEASE PROTEIN"/>
    <property type="match status" value="1"/>
</dbReference>
<keyword evidence="5 7" id="KW-1133">Transmembrane helix</keyword>
<feature type="transmembrane region" description="Helical" evidence="7">
    <location>
        <begin position="71"/>
        <end position="97"/>
    </location>
</feature>
<evidence type="ECO:0000256" key="6">
    <source>
        <dbReference type="ARBA" id="ARBA00023136"/>
    </source>
</evidence>
<dbReference type="PANTHER" id="PTHR30193:SF37">
    <property type="entry name" value="INNER MEMBRANE ABC TRANSPORTER PERMEASE PROTEIN YCJO"/>
    <property type="match status" value="1"/>
</dbReference>
<sequence>MRKRTLNQRMAGQYAILVLPGLILFTLGMMIPLCMAFSYSFTSWNGLDATKKWVGLDNYIKLFQDKYVRDAWLFTIKFTVLNTVIQNIAALLLALLLDSTIKAKSLFRTIIFIPCLISAIIAGFVWLRIYGSVLPALNEILGTDINFMLFGSKETVLTGLVIANNWQWVGYWMLIYLAGLQSVPHELLEAAKVDGANAVQKFLKITLPMLAPAITICVVGITTGSLKVYDLLVSSTKGGPGYASTSIIMQIYNTAIAGRQYGYGSAMSITLIAVLLLIAVIQLKWLKKREVQM</sequence>
<dbReference type="Proteomes" id="UP001600941">
    <property type="component" value="Unassembled WGS sequence"/>
</dbReference>
<name>A0ABQ0BZV7_9FIRM</name>
<proteinExistence type="inferred from homology"/>
<protein>
    <submittedName>
        <fullName evidence="9">Sugar ABC transporter permease</fullName>
    </submittedName>
</protein>
<keyword evidence="10" id="KW-1185">Reference proteome</keyword>
<evidence type="ECO:0000256" key="7">
    <source>
        <dbReference type="RuleBase" id="RU363032"/>
    </source>
</evidence>
<dbReference type="RefSeq" id="WP_052099563.1">
    <property type="nucleotide sequence ID" value="NZ_BAABZQ010000001.1"/>
</dbReference>
<comment type="caution">
    <text evidence="9">The sequence shown here is derived from an EMBL/GenBank/DDBJ whole genome shotgun (WGS) entry which is preliminary data.</text>
</comment>
<feature type="transmembrane region" description="Helical" evidence="7">
    <location>
        <begin position="209"/>
        <end position="229"/>
    </location>
</feature>
<dbReference type="EMBL" id="BAABZQ010000001">
    <property type="protein sequence ID" value="GAA6502083.1"/>
    <property type="molecule type" value="Genomic_DNA"/>
</dbReference>
<feature type="transmembrane region" description="Helical" evidence="7">
    <location>
        <begin position="109"/>
        <end position="129"/>
    </location>
</feature>
<dbReference type="Gene3D" id="1.10.3720.10">
    <property type="entry name" value="MetI-like"/>
    <property type="match status" value="1"/>
</dbReference>
<dbReference type="InterPro" id="IPR000515">
    <property type="entry name" value="MetI-like"/>
</dbReference>
<dbReference type="Pfam" id="PF00528">
    <property type="entry name" value="BPD_transp_1"/>
    <property type="match status" value="1"/>
</dbReference>
<reference evidence="9 10" key="1">
    <citation type="submission" date="2024-04" db="EMBL/GenBank/DDBJ databases">
        <title>Defined microbial consortia suppress multidrug-resistant proinflammatory Enterobacteriaceae via ecological control.</title>
        <authorList>
            <person name="Furuichi M."/>
            <person name="Kawaguchi T."/>
            <person name="Pust M."/>
            <person name="Yasuma K."/>
            <person name="Plichta D."/>
            <person name="Hasegawa N."/>
            <person name="Ohya T."/>
            <person name="Bhattarai S."/>
            <person name="Sasajima S."/>
            <person name="Aoto Y."/>
            <person name="Tuganbaev T."/>
            <person name="Yaginuma M."/>
            <person name="Ueda M."/>
            <person name="Okahashi N."/>
            <person name="Amafuji K."/>
            <person name="Kiridooshi Y."/>
            <person name="Sugita K."/>
            <person name="Strazar M."/>
            <person name="Skelly A."/>
            <person name="Suda W."/>
            <person name="Hattori M."/>
            <person name="Nakamoto N."/>
            <person name="Caballero S."/>
            <person name="Norman J."/>
            <person name="Olle B."/>
            <person name="Tanoue T."/>
            <person name="Arita M."/>
            <person name="Bucci V."/>
            <person name="Atarashi K."/>
            <person name="Xavier R."/>
            <person name="Honda K."/>
        </authorList>
    </citation>
    <scope>NUCLEOTIDE SEQUENCE [LARGE SCALE GENOMIC DNA]</scope>
    <source>
        <strain evidence="10">k34-0107-D12</strain>
    </source>
</reference>
<dbReference type="PROSITE" id="PS50928">
    <property type="entry name" value="ABC_TM1"/>
    <property type="match status" value="1"/>
</dbReference>
<keyword evidence="2 7" id="KW-0813">Transport</keyword>
<evidence type="ECO:0000313" key="9">
    <source>
        <dbReference type="EMBL" id="GAA6502083.1"/>
    </source>
</evidence>
<feature type="domain" description="ABC transmembrane type-1" evidence="8">
    <location>
        <begin position="72"/>
        <end position="282"/>
    </location>
</feature>
<evidence type="ECO:0000256" key="5">
    <source>
        <dbReference type="ARBA" id="ARBA00022989"/>
    </source>
</evidence>